<sequence>MPDTSRERIFAAATRLFAAHGHDGTTTRQIAAEAGLNLATVNYHVGGKTELYREVMRRAHEAEQAALTGALAEFRSTAATSPTAAVAGLLDRYLDFCIAQPHVPSLWMRRWLADAAEVSELEATYARPLIESVREAVAAALSPAEPSGRDGYPAVDLELTVWTALWMTHGFCRSGILDPDAVRRGPDDPAATDRFRRHLHSVVLRELGLLQGESAGAR</sequence>
<dbReference type="PROSITE" id="PS50977">
    <property type="entry name" value="HTH_TETR_2"/>
    <property type="match status" value="1"/>
</dbReference>
<dbReference type="EMBL" id="JBHTAJ010000018">
    <property type="protein sequence ID" value="MFC7180304.1"/>
    <property type="molecule type" value="Genomic_DNA"/>
</dbReference>
<keyword evidence="1" id="KW-0805">Transcription regulation</keyword>
<name>A0ABW2FSQ3_9ACTN</name>
<dbReference type="Pfam" id="PF00440">
    <property type="entry name" value="TetR_N"/>
    <property type="match status" value="1"/>
</dbReference>
<organism evidence="6 7">
    <name type="scientific">Kitasatospora paranensis</name>
    <dbReference type="NCBI Taxonomy" id="258053"/>
    <lineage>
        <taxon>Bacteria</taxon>
        <taxon>Bacillati</taxon>
        <taxon>Actinomycetota</taxon>
        <taxon>Actinomycetes</taxon>
        <taxon>Kitasatosporales</taxon>
        <taxon>Streptomycetaceae</taxon>
        <taxon>Kitasatospora</taxon>
    </lineage>
</organism>
<feature type="DNA-binding region" description="H-T-H motif" evidence="4">
    <location>
        <begin position="26"/>
        <end position="45"/>
    </location>
</feature>
<proteinExistence type="predicted"/>
<dbReference type="RefSeq" id="WP_345705013.1">
    <property type="nucleotide sequence ID" value="NZ_BAABKV010000001.1"/>
</dbReference>
<dbReference type="InterPro" id="IPR009057">
    <property type="entry name" value="Homeodomain-like_sf"/>
</dbReference>
<dbReference type="SUPFAM" id="SSF46689">
    <property type="entry name" value="Homeodomain-like"/>
    <property type="match status" value="1"/>
</dbReference>
<dbReference type="PANTHER" id="PTHR30055:SF234">
    <property type="entry name" value="HTH-TYPE TRANSCRIPTIONAL REGULATOR BETI"/>
    <property type="match status" value="1"/>
</dbReference>
<evidence type="ECO:0000256" key="3">
    <source>
        <dbReference type="ARBA" id="ARBA00023163"/>
    </source>
</evidence>
<reference evidence="7" key="1">
    <citation type="journal article" date="2019" name="Int. J. Syst. Evol. Microbiol.">
        <title>The Global Catalogue of Microorganisms (GCM) 10K type strain sequencing project: providing services to taxonomists for standard genome sequencing and annotation.</title>
        <authorList>
            <consortium name="The Broad Institute Genomics Platform"/>
            <consortium name="The Broad Institute Genome Sequencing Center for Infectious Disease"/>
            <person name="Wu L."/>
            <person name="Ma J."/>
        </authorList>
    </citation>
    <scope>NUCLEOTIDE SEQUENCE [LARGE SCALE GENOMIC DNA]</scope>
    <source>
        <strain evidence="7">CGMCC 1.12859</strain>
    </source>
</reference>
<keyword evidence="3" id="KW-0804">Transcription</keyword>
<accession>A0ABW2FSQ3</accession>
<dbReference type="Gene3D" id="1.10.357.10">
    <property type="entry name" value="Tetracycline Repressor, domain 2"/>
    <property type="match status" value="1"/>
</dbReference>
<evidence type="ECO:0000256" key="1">
    <source>
        <dbReference type="ARBA" id="ARBA00023015"/>
    </source>
</evidence>
<dbReference type="SUPFAM" id="SSF48498">
    <property type="entry name" value="Tetracyclin repressor-like, C-terminal domain"/>
    <property type="match status" value="1"/>
</dbReference>
<evidence type="ECO:0000313" key="7">
    <source>
        <dbReference type="Proteomes" id="UP001596435"/>
    </source>
</evidence>
<dbReference type="InterPro" id="IPR050109">
    <property type="entry name" value="HTH-type_TetR-like_transc_reg"/>
</dbReference>
<evidence type="ECO:0000256" key="2">
    <source>
        <dbReference type="ARBA" id="ARBA00023125"/>
    </source>
</evidence>
<keyword evidence="2 4" id="KW-0238">DNA-binding</keyword>
<evidence type="ECO:0000259" key="5">
    <source>
        <dbReference type="PROSITE" id="PS50977"/>
    </source>
</evidence>
<dbReference type="PRINTS" id="PR00455">
    <property type="entry name" value="HTHTETR"/>
</dbReference>
<keyword evidence="7" id="KW-1185">Reference proteome</keyword>
<dbReference type="InterPro" id="IPR036271">
    <property type="entry name" value="Tet_transcr_reg_TetR-rel_C_sf"/>
</dbReference>
<protein>
    <submittedName>
        <fullName evidence="6">TetR/AcrR family transcriptional regulator</fullName>
    </submittedName>
</protein>
<evidence type="ECO:0000313" key="6">
    <source>
        <dbReference type="EMBL" id="MFC7180304.1"/>
    </source>
</evidence>
<gene>
    <name evidence="6" type="ORF">ACFQMG_12140</name>
</gene>
<dbReference type="Proteomes" id="UP001596435">
    <property type="component" value="Unassembled WGS sequence"/>
</dbReference>
<dbReference type="InterPro" id="IPR001647">
    <property type="entry name" value="HTH_TetR"/>
</dbReference>
<feature type="domain" description="HTH tetR-type" evidence="5">
    <location>
        <begin position="3"/>
        <end position="63"/>
    </location>
</feature>
<comment type="caution">
    <text evidence="6">The sequence shown here is derived from an EMBL/GenBank/DDBJ whole genome shotgun (WGS) entry which is preliminary data.</text>
</comment>
<evidence type="ECO:0000256" key="4">
    <source>
        <dbReference type="PROSITE-ProRule" id="PRU00335"/>
    </source>
</evidence>
<dbReference type="PANTHER" id="PTHR30055">
    <property type="entry name" value="HTH-TYPE TRANSCRIPTIONAL REGULATOR RUTR"/>
    <property type="match status" value="1"/>
</dbReference>